<dbReference type="KEGG" id="gsl:Gasu_10220"/>
<reference evidence="2" key="1">
    <citation type="journal article" date="2013" name="Science">
        <title>Gene transfer from bacteria and archaea facilitated evolution of an extremophilic eukaryote.</title>
        <authorList>
            <person name="Schonknecht G."/>
            <person name="Chen W.H."/>
            <person name="Ternes C.M."/>
            <person name="Barbier G.G."/>
            <person name="Shrestha R.P."/>
            <person name="Stanke M."/>
            <person name="Brautigam A."/>
            <person name="Baker B.J."/>
            <person name="Banfield J.F."/>
            <person name="Garavito R.M."/>
            <person name="Carr K."/>
            <person name="Wilkerson C."/>
            <person name="Rensing S.A."/>
            <person name="Gagneul D."/>
            <person name="Dickenson N.E."/>
            <person name="Oesterhelt C."/>
            <person name="Lercher M.J."/>
            <person name="Weber A.P."/>
        </authorList>
    </citation>
    <scope>NUCLEOTIDE SEQUENCE [LARGE SCALE GENOMIC DNA]</scope>
    <source>
        <strain evidence="2">074W</strain>
    </source>
</reference>
<dbReference type="AlphaFoldDB" id="M2X571"/>
<keyword evidence="2" id="KW-1185">Reference proteome</keyword>
<dbReference type="EMBL" id="KB454490">
    <property type="protein sequence ID" value="EME31635.1"/>
    <property type="molecule type" value="Genomic_DNA"/>
</dbReference>
<dbReference type="GeneID" id="17090269"/>
<organism evidence="1 2">
    <name type="scientific">Galdieria sulphuraria</name>
    <name type="common">Red alga</name>
    <dbReference type="NCBI Taxonomy" id="130081"/>
    <lineage>
        <taxon>Eukaryota</taxon>
        <taxon>Rhodophyta</taxon>
        <taxon>Bangiophyceae</taxon>
        <taxon>Galdieriales</taxon>
        <taxon>Galdieriaceae</taxon>
        <taxon>Galdieria</taxon>
    </lineage>
</organism>
<name>M2X571_GALSU</name>
<proteinExistence type="predicted"/>
<dbReference type="Gramene" id="EME31635">
    <property type="protein sequence ID" value="EME31635"/>
    <property type="gene ID" value="Gasu_10220"/>
</dbReference>
<accession>M2X571</accession>
<protein>
    <submittedName>
        <fullName evidence="1">Uncharacterized protein</fullName>
    </submittedName>
</protein>
<dbReference type="Proteomes" id="UP000030680">
    <property type="component" value="Unassembled WGS sequence"/>
</dbReference>
<sequence length="82" mass="9687">MFTKDLLLLKFHSFPFRENIFSARRRLKYVADASCYPFSREFLGRYPFCNLYAQTVMETKTGTGPSQFNNNLIREPFFDDGL</sequence>
<gene>
    <name evidence="1" type="ORF">Gasu_10220</name>
</gene>
<evidence type="ECO:0000313" key="2">
    <source>
        <dbReference type="Proteomes" id="UP000030680"/>
    </source>
</evidence>
<evidence type="ECO:0000313" key="1">
    <source>
        <dbReference type="EMBL" id="EME31635.1"/>
    </source>
</evidence>
<dbReference type="RefSeq" id="XP_005708155.1">
    <property type="nucleotide sequence ID" value="XM_005708098.1"/>
</dbReference>